<dbReference type="PANTHER" id="PTHR21192:SF2">
    <property type="entry name" value="NADH DEHYDROGENASE [UBIQUINONE] 1 ALPHA SUBCOMPLEX ASSEMBLY FACTOR 3"/>
    <property type="match status" value="1"/>
</dbReference>
<dbReference type="Pfam" id="PF04430">
    <property type="entry name" value="DUF498"/>
    <property type="match status" value="1"/>
</dbReference>
<gene>
    <name evidence="1" type="ORF">SAMN05444336_101849</name>
</gene>
<dbReference type="AlphaFoldDB" id="A0A1H2T139"/>
<evidence type="ECO:0000313" key="1">
    <source>
        <dbReference type="EMBL" id="SDW37415.1"/>
    </source>
</evidence>
<sequence>MRMLEIDFDARPPIEAYGGGGFRIGGAKRMGSQLLLPGGMADWPVAELSALGPEALAPILAAAEDIDVLLLGAGADVGFPPREARAALEAAGVGLDPMSTPAACRTFNVLLAEGRRVAAALIAV</sequence>
<dbReference type="EMBL" id="FNMZ01000001">
    <property type="protein sequence ID" value="SDW37415.1"/>
    <property type="molecule type" value="Genomic_DNA"/>
</dbReference>
<evidence type="ECO:0000313" key="2">
    <source>
        <dbReference type="Proteomes" id="UP000199118"/>
    </source>
</evidence>
<reference evidence="1 2" key="1">
    <citation type="submission" date="2016-10" db="EMBL/GenBank/DDBJ databases">
        <authorList>
            <person name="de Groot N.N."/>
        </authorList>
    </citation>
    <scope>NUCLEOTIDE SEQUENCE [LARGE SCALE GENOMIC DNA]</scope>
    <source>
        <strain evidence="1 2">DSM 17890</strain>
    </source>
</reference>
<dbReference type="CDD" id="cd00248">
    <property type="entry name" value="Mth938-like"/>
    <property type="match status" value="1"/>
</dbReference>
<protein>
    <submittedName>
        <fullName evidence="1">Uncharacterized conserved protein, contains Mth938-like domain</fullName>
    </submittedName>
</protein>
<dbReference type="InterPro" id="IPR007523">
    <property type="entry name" value="NDUFAF3/AAMDC"/>
</dbReference>
<dbReference type="InterPro" id="IPR036748">
    <property type="entry name" value="MTH938-like_sf"/>
</dbReference>
<dbReference type="SUPFAM" id="SSF64076">
    <property type="entry name" value="MTH938-like"/>
    <property type="match status" value="1"/>
</dbReference>
<organism evidence="1 2">
    <name type="scientific">Albimonas donghaensis</name>
    <dbReference type="NCBI Taxonomy" id="356660"/>
    <lineage>
        <taxon>Bacteria</taxon>
        <taxon>Pseudomonadati</taxon>
        <taxon>Pseudomonadota</taxon>
        <taxon>Alphaproteobacteria</taxon>
        <taxon>Rhodobacterales</taxon>
        <taxon>Paracoccaceae</taxon>
        <taxon>Albimonas</taxon>
    </lineage>
</organism>
<name>A0A1H2T139_9RHOB</name>
<dbReference type="Proteomes" id="UP000199118">
    <property type="component" value="Unassembled WGS sequence"/>
</dbReference>
<dbReference type="Gene3D" id="3.40.1230.10">
    <property type="entry name" value="MTH938-like"/>
    <property type="match status" value="1"/>
</dbReference>
<dbReference type="PANTHER" id="PTHR21192">
    <property type="entry name" value="NUCLEAR PROTEIN E3-3"/>
    <property type="match status" value="1"/>
</dbReference>
<keyword evidence="2" id="KW-1185">Reference proteome</keyword>
<proteinExistence type="predicted"/>
<accession>A0A1H2T139</accession>
<dbReference type="STRING" id="356660.SAMN05444336_101849"/>